<comment type="catalytic activity">
    <reaction evidence="1">
        <text>ATP + protein L-histidine = ADP + protein N-phospho-L-histidine.</text>
        <dbReference type="EC" id="2.7.13.3"/>
    </reaction>
</comment>
<dbReference type="Pfam" id="PF00072">
    <property type="entry name" value="Response_reg"/>
    <property type="match status" value="1"/>
</dbReference>
<feature type="modified residue" description="4-aspartylphosphate" evidence="4">
    <location>
        <position position="55"/>
    </location>
</feature>
<dbReference type="PROSITE" id="PS50110">
    <property type="entry name" value="RESPONSE_REGULATORY"/>
    <property type="match status" value="1"/>
</dbReference>
<keyword evidence="7" id="KW-0808">Transferase</keyword>
<dbReference type="SMART" id="SM00387">
    <property type="entry name" value="HATPase_c"/>
    <property type="match status" value="1"/>
</dbReference>
<keyword evidence="7" id="KW-0418">Kinase</keyword>
<dbReference type="SUPFAM" id="SSF52172">
    <property type="entry name" value="CheY-like"/>
    <property type="match status" value="1"/>
</dbReference>
<organism evidence="7 8">
    <name type="scientific">Desulfonema limicola</name>
    <dbReference type="NCBI Taxonomy" id="45656"/>
    <lineage>
        <taxon>Bacteria</taxon>
        <taxon>Pseudomonadati</taxon>
        <taxon>Thermodesulfobacteriota</taxon>
        <taxon>Desulfobacteria</taxon>
        <taxon>Desulfobacterales</taxon>
        <taxon>Desulfococcaceae</taxon>
        <taxon>Desulfonema</taxon>
    </lineage>
</organism>
<reference evidence="7" key="1">
    <citation type="journal article" date="2021" name="Microb. Physiol.">
        <title>Proteogenomic Insights into the Physiology of Marine, Sulfate-Reducing, Filamentous Desulfonema limicola and Desulfonema magnum.</title>
        <authorList>
            <person name="Schnaars V."/>
            <person name="Wohlbrand L."/>
            <person name="Scheve S."/>
            <person name="Hinrichs C."/>
            <person name="Reinhardt R."/>
            <person name="Rabus R."/>
        </authorList>
    </citation>
    <scope>NUCLEOTIDE SEQUENCE</scope>
    <source>
        <strain evidence="7">5ac10</strain>
    </source>
</reference>
<evidence type="ECO:0000256" key="3">
    <source>
        <dbReference type="ARBA" id="ARBA00022553"/>
    </source>
</evidence>
<dbReference type="PANTHER" id="PTHR43547">
    <property type="entry name" value="TWO-COMPONENT HISTIDINE KINASE"/>
    <property type="match status" value="1"/>
</dbReference>
<dbReference type="KEGG" id="dli:dnl_58300"/>
<dbReference type="RefSeq" id="WP_207689278.1">
    <property type="nucleotide sequence ID" value="NZ_CP061799.1"/>
</dbReference>
<dbReference type="SUPFAM" id="SSF47384">
    <property type="entry name" value="Homodimeric domain of signal transducing histidine kinase"/>
    <property type="match status" value="1"/>
</dbReference>
<evidence type="ECO:0000313" key="8">
    <source>
        <dbReference type="Proteomes" id="UP000663720"/>
    </source>
</evidence>
<keyword evidence="3 4" id="KW-0597">Phosphoprotein</keyword>
<dbReference type="InterPro" id="IPR003661">
    <property type="entry name" value="HisK_dim/P_dom"/>
</dbReference>
<feature type="domain" description="Histidine kinase" evidence="5">
    <location>
        <begin position="164"/>
        <end position="379"/>
    </location>
</feature>
<dbReference type="SMART" id="SM00388">
    <property type="entry name" value="HisKA"/>
    <property type="match status" value="1"/>
</dbReference>
<dbReference type="InterPro" id="IPR011006">
    <property type="entry name" value="CheY-like_superfamily"/>
</dbReference>
<dbReference type="Gene3D" id="3.30.565.10">
    <property type="entry name" value="Histidine kinase-like ATPase, C-terminal domain"/>
    <property type="match status" value="1"/>
</dbReference>
<dbReference type="EC" id="2.7.13.3" evidence="2"/>
<dbReference type="InterPro" id="IPR036097">
    <property type="entry name" value="HisK_dim/P_sf"/>
</dbReference>
<dbReference type="SUPFAM" id="SSF55874">
    <property type="entry name" value="ATPase domain of HSP90 chaperone/DNA topoisomerase II/histidine kinase"/>
    <property type="match status" value="1"/>
</dbReference>
<accession>A0A975BDP5</accession>
<dbReference type="PROSITE" id="PS50109">
    <property type="entry name" value="HIS_KIN"/>
    <property type="match status" value="1"/>
</dbReference>
<evidence type="ECO:0000256" key="4">
    <source>
        <dbReference type="PROSITE-ProRule" id="PRU00169"/>
    </source>
</evidence>
<dbReference type="Gene3D" id="3.40.50.2300">
    <property type="match status" value="1"/>
</dbReference>
<dbReference type="CDD" id="cd17574">
    <property type="entry name" value="REC_OmpR"/>
    <property type="match status" value="1"/>
</dbReference>
<dbReference type="InterPro" id="IPR005467">
    <property type="entry name" value="His_kinase_dom"/>
</dbReference>
<dbReference type="InterPro" id="IPR001789">
    <property type="entry name" value="Sig_transdc_resp-reg_receiver"/>
</dbReference>
<dbReference type="SMART" id="SM00448">
    <property type="entry name" value="REC"/>
    <property type="match status" value="1"/>
</dbReference>
<evidence type="ECO:0000259" key="6">
    <source>
        <dbReference type="PROSITE" id="PS50110"/>
    </source>
</evidence>
<dbReference type="Pfam" id="PF00512">
    <property type="entry name" value="HisKA"/>
    <property type="match status" value="1"/>
</dbReference>
<dbReference type="InterPro" id="IPR003594">
    <property type="entry name" value="HATPase_dom"/>
</dbReference>
<dbReference type="GO" id="GO:0000155">
    <property type="term" value="F:phosphorelay sensor kinase activity"/>
    <property type="evidence" value="ECO:0007669"/>
    <property type="project" value="InterPro"/>
</dbReference>
<gene>
    <name evidence="7" type="ORF">dnl_58300</name>
</gene>
<dbReference type="PRINTS" id="PR00344">
    <property type="entry name" value="BCTRLSENSOR"/>
</dbReference>
<evidence type="ECO:0000259" key="5">
    <source>
        <dbReference type="PROSITE" id="PS50109"/>
    </source>
</evidence>
<evidence type="ECO:0000313" key="7">
    <source>
        <dbReference type="EMBL" id="QTA83423.1"/>
    </source>
</evidence>
<dbReference type="PANTHER" id="PTHR43547:SF2">
    <property type="entry name" value="HYBRID SIGNAL TRANSDUCTION HISTIDINE KINASE C"/>
    <property type="match status" value="1"/>
</dbReference>
<evidence type="ECO:0000256" key="2">
    <source>
        <dbReference type="ARBA" id="ARBA00012438"/>
    </source>
</evidence>
<dbReference type="Gene3D" id="1.10.287.130">
    <property type="match status" value="1"/>
</dbReference>
<dbReference type="EMBL" id="CP061799">
    <property type="protein sequence ID" value="QTA83423.1"/>
    <property type="molecule type" value="Genomic_DNA"/>
</dbReference>
<dbReference type="InterPro" id="IPR036890">
    <property type="entry name" value="HATPase_C_sf"/>
</dbReference>
<keyword evidence="8" id="KW-1185">Reference proteome</keyword>
<dbReference type="AlphaFoldDB" id="A0A975BDP5"/>
<name>A0A975BDP5_9BACT</name>
<feature type="domain" description="Response regulatory" evidence="6">
    <location>
        <begin position="7"/>
        <end position="122"/>
    </location>
</feature>
<evidence type="ECO:0000256" key="1">
    <source>
        <dbReference type="ARBA" id="ARBA00000085"/>
    </source>
</evidence>
<proteinExistence type="predicted"/>
<dbReference type="Proteomes" id="UP000663720">
    <property type="component" value="Chromosome"/>
</dbReference>
<dbReference type="InterPro" id="IPR004358">
    <property type="entry name" value="Sig_transdc_His_kin-like_C"/>
</dbReference>
<dbReference type="Pfam" id="PF02518">
    <property type="entry name" value="HATPase_c"/>
    <property type="match status" value="1"/>
</dbReference>
<sequence>MNEQPGKVLIVDDSRSTTQLIKNALEHNYIIKVAATGEKAIVINKYFDPDVILLDVALPGIDGYEVCRKIRAESRYRFTKIIMISVRTLLNQRLEGYASGADDYIVKPFETEELEAKVRVFYRLRNTEKELDRLNRMLDQQVRLRTQQVLEAEKMAVIGRYTAGIVHNLNNPLQAIMGNAELLSYKFSEDPNVLALRKASSQMKKIISTILSTGYKNNSSEYTNIDLNQVLQEQIDLLRSNPFYRNHHIHIITNLQPLPLIKGIYYHFSQSFGNLVKNAVEAMFNSDKKELRITGRVQGESIIIQIADTGTGIDKDNIENIFHPFFTTKPLAAEYGIPTGTGLGLASAKEMIEAYQGSIRVNTQKDKGTEFIVCLPVKPQEAALNNSNNAKPCYL</sequence>
<dbReference type="CDD" id="cd00082">
    <property type="entry name" value="HisKA"/>
    <property type="match status" value="1"/>
</dbReference>
<protein>
    <recommendedName>
        <fullName evidence="2">histidine kinase</fullName>
        <ecNumber evidence="2">2.7.13.3</ecNumber>
    </recommendedName>
</protein>